<dbReference type="RefSeq" id="WP_320426867.1">
    <property type="nucleotide sequence ID" value="NZ_JAXCLA010000012.1"/>
</dbReference>
<evidence type="ECO:0000313" key="1">
    <source>
        <dbReference type="EMBL" id="MDY0748897.1"/>
    </source>
</evidence>
<protein>
    <submittedName>
        <fullName evidence="1">Uncharacterized protein</fullName>
    </submittedName>
</protein>
<reference evidence="1 2" key="1">
    <citation type="submission" date="2023-11" db="EMBL/GenBank/DDBJ databases">
        <title>Paucibacter sp. nov., isolated from fresh soil in Korea.</title>
        <authorList>
            <person name="Le N.T.T."/>
        </authorList>
    </citation>
    <scope>NUCLEOTIDE SEQUENCE [LARGE SCALE GENOMIC DNA]</scope>
    <source>
        <strain evidence="1 2">R3-3</strain>
    </source>
</reference>
<dbReference type="Proteomes" id="UP001285263">
    <property type="component" value="Unassembled WGS sequence"/>
</dbReference>
<evidence type="ECO:0000313" key="2">
    <source>
        <dbReference type="Proteomes" id="UP001285263"/>
    </source>
</evidence>
<gene>
    <name evidence="1" type="ORF">SNE35_30645</name>
</gene>
<keyword evidence="2" id="KW-1185">Reference proteome</keyword>
<sequence length="85" mass="9333">MGRRNSIPVRSDMRFAPAALRFFRRSSAQVVEQDPAEMGTAFGMEASLEPVEDFRPSVGEYGLESQQVAAAATAESPLAWLSRRS</sequence>
<dbReference type="EMBL" id="JAXCLA010000012">
    <property type="protein sequence ID" value="MDY0748897.1"/>
    <property type="molecule type" value="Genomic_DNA"/>
</dbReference>
<organism evidence="1 2">
    <name type="scientific">Roseateles agri</name>
    <dbReference type="NCBI Taxonomy" id="3098619"/>
    <lineage>
        <taxon>Bacteria</taxon>
        <taxon>Pseudomonadati</taxon>
        <taxon>Pseudomonadota</taxon>
        <taxon>Betaproteobacteria</taxon>
        <taxon>Burkholderiales</taxon>
        <taxon>Sphaerotilaceae</taxon>
        <taxon>Roseateles</taxon>
    </lineage>
</organism>
<name>A0ABU5DRE6_9BURK</name>
<comment type="caution">
    <text evidence="1">The sequence shown here is derived from an EMBL/GenBank/DDBJ whole genome shotgun (WGS) entry which is preliminary data.</text>
</comment>
<proteinExistence type="predicted"/>
<accession>A0ABU5DRE6</accession>